<comment type="subcellular location">
    <subcellularLocation>
        <location evidence="2">Membrane</location>
    </subcellularLocation>
    <subcellularLocation>
        <location evidence="1">Plastid</location>
        <location evidence="1">Chloroplast</location>
    </subcellularLocation>
</comment>
<reference evidence="16 17" key="1">
    <citation type="journal article" date="2024" name="Nat. Commun.">
        <title>Phylogenomics reveals the evolutionary origins of lichenization in chlorophyte algae.</title>
        <authorList>
            <person name="Puginier C."/>
            <person name="Libourel C."/>
            <person name="Otte J."/>
            <person name="Skaloud P."/>
            <person name="Haon M."/>
            <person name="Grisel S."/>
            <person name="Petersen M."/>
            <person name="Berrin J.G."/>
            <person name="Delaux P.M."/>
            <person name="Dal Grande F."/>
            <person name="Keller J."/>
        </authorList>
    </citation>
    <scope>NUCLEOTIDE SEQUENCE [LARGE SCALE GENOMIC DNA]</scope>
    <source>
        <strain evidence="16 17">SAG 216-7</strain>
    </source>
</reference>
<dbReference type="InterPro" id="IPR050584">
    <property type="entry name" value="Cholesterol_7-desaturase"/>
</dbReference>
<dbReference type="InterPro" id="IPR036922">
    <property type="entry name" value="Rieske_2Fe-2S_sf"/>
</dbReference>
<dbReference type="InterPro" id="IPR017941">
    <property type="entry name" value="Rieske_2Fe-2S"/>
</dbReference>
<dbReference type="Gene3D" id="2.102.10.10">
    <property type="entry name" value="Rieske [2Fe-2S] iron-sulphur domain"/>
    <property type="match status" value="1"/>
</dbReference>
<evidence type="ECO:0000259" key="15">
    <source>
        <dbReference type="PROSITE" id="PS51296"/>
    </source>
</evidence>
<evidence type="ECO:0000256" key="11">
    <source>
        <dbReference type="ARBA" id="ARBA00023004"/>
    </source>
</evidence>
<evidence type="ECO:0000256" key="1">
    <source>
        <dbReference type="ARBA" id="ARBA00004229"/>
    </source>
</evidence>
<keyword evidence="10" id="KW-0560">Oxidoreductase</keyword>
<keyword evidence="9" id="KW-1133">Transmembrane helix</keyword>
<organism evidence="16 17">
    <name type="scientific">Coccomyxa subellipsoidea</name>
    <dbReference type="NCBI Taxonomy" id="248742"/>
    <lineage>
        <taxon>Eukaryota</taxon>
        <taxon>Viridiplantae</taxon>
        <taxon>Chlorophyta</taxon>
        <taxon>core chlorophytes</taxon>
        <taxon>Trebouxiophyceae</taxon>
        <taxon>Trebouxiophyceae incertae sedis</taxon>
        <taxon>Coccomyxaceae</taxon>
        <taxon>Coccomyxa</taxon>
    </lineage>
</organism>
<keyword evidence="4" id="KW-0934">Plastid</keyword>
<dbReference type="SUPFAM" id="SSF55961">
    <property type="entry name" value="Bet v1-like"/>
    <property type="match status" value="1"/>
</dbReference>
<evidence type="ECO:0000313" key="16">
    <source>
        <dbReference type="EMBL" id="KAK9908986.1"/>
    </source>
</evidence>
<accession>A0ABR2YPQ5</accession>
<evidence type="ECO:0000256" key="8">
    <source>
        <dbReference type="ARBA" id="ARBA00022946"/>
    </source>
</evidence>
<proteinExistence type="predicted"/>
<evidence type="ECO:0000256" key="10">
    <source>
        <dbReference type="ARBA" id="ARBA00023002"/>
    </source>
</evidence>
<protein>
    <recommendedName>
        <fullName evidence="15">Rieske domain-containing protein</fullName>
    </recommendedName>
</protein>
<dbReference type="PANTHER" id="PTHR21266">
    <property type="entry name" value="IRON-SULFUR DOMAIN CONTAINING PROTEIN"/>
    <property type="match status" value="1"/>
</dbReference>
<name>A0ABR2YPQ5_9CHLO</name>
<evidence type="ECO:0000256" key="3">
    <source>
        <dbReference type="ARBA" id="ARBA00022528"/>
    </source>
</evidence>
<keyword evidence="7" id="KW-0479">Metal-binding</keyword>
<evidence type="ECO:0000256" key="7">
    <source>
        <dbReference type="ARBA" id="ARBA00022723"/>
    </source>
</evidence>
<dbReference type="Gene3D" id="3.90.380.10">
    <property type="entry name" value="Naphthalene 1,2-dioxygenase Alpha Subunit, Chain A, domain 1"/>
    <property type="match status" value="1"/>
</dbReference>
<evidence type="ECO:0000256" key="13">
    <source>
        <dbReference type="ARBA" id="ARBA00023136"/>
    </source>
</evidence>
<keyword evidence="8" id="KW-0809">Transit peptide</keyword>
<evidence type="ECO:0000256" key="9">
    <source>
        <dbReference type="ARBA" id="ARBA00022989"/>
    </source>
</evidence>
<dbReference type="Pfam" id="PF00355">
    <property type="entry name" value="Rieske"/>
    <property type="match status" value="1"/>
</dbReference>
<sequence length="532" mass="58629">MCCSESLFFKARADRSVGAAHSDTLGAAVLAPEQEKASQPQDPSTVTEEDARQAVQPFQWAKHWYPMAFLDNLDPKVPHPVELLSQRLVLWCDGQGQWRCFQDKCPHRLAPLSEGRIEPSDGTLMCSYHGWRFNGEGACTDIPQSLDAKANAAACSNPRSCAISHPTKVLQGKVWVFGEGGPRAFIDSAAVQPAYAPNLAVEETLHDANGGEAVRFAAPYVRDFPYGWDVLAENLLDPSHVNFSHHGVLGNRDKPESGLTKIRPGPEPAAAPSAQDTVSFEVESWVRQAGKVDKWSVQFIAPCLIQWTFTLPWGNQNVLNFYMVPSAPGKSRFMFDAYTKAKGMPLMAYLVIKHLTVPWIPHLLTASRILDGDTALLHWQGHTVAREAKEAGNSWRQAYFMPTPADRYVAKFRQWLDERGSGGPTPFDPNQPLPPLETCKEAVLDRWNTHTKNCKACQQGFRLVRAVQIAAAMVGALCLLGLSAALGRGLPLLSKLPTLLSAGALLCTGTLAQCKSLEQKFKFVEYNHSHQH</sequence>
<comment type="caution">
    <text evidence="16">The sequence shown here is derived from an EMBL/GenBank/DDBJ whole genome shotgun (WGS) entry which is preliminary data.</text>
</comment>
<gene>
    <name evidence="16" type="ORF">WJX75_005595</name>
</gene>
<keyword evidence="13" id="KW-0472">Membrane</keyword>
<dbReference type="Proteomes" id="UP001491310">
    <property type="component" value="Unassembled WGS sequence"/>
</dbReference>
<keyword evidence="11" id="KW-0408">Iron</keyword>
<keyword evidence="17" id="KW-1185">Reference proteome</keyword>
<keyword evidence="12" id="KW-0411">Iron-sulfur</keyword>
<evidence type="ECO:0000256" key="5">
    <source>
        <dbReference type="ARBA" id="ARBA00022692"/>
    </source>
</evidence>
<dbReference type="Pfam" id="PF08417">
    <property type="entry name" value="PaO"/>
    <property type="match status" value="1"/>
</dbReference>
<evidence type="ECO:0000256" key="12">
    <source>
        <dbReference type="ARBA" id="ARBA00023014"/>
    </source>
</evidence>
<evidence type="ECO:0000256" key="4">
    <source>
        <dbReference type="ARBA" id="ARBA00022640"/>
    </source>
</evidence>
<dbReference type="SUPFAM" id="SSF50022">
    <property type="entry name" value="ISP domain"/>
    <property type="match status" value="1"/>
</dbReference>
<evidence type="ECO:0000256" key="14">
    <source>
        <dbReference type="SAM" id="MobiDB-lite"/>
    </source>
</evidence>
<feature type="compositionally biased region" description="Polar residues" evidence="14">
    <location>
        <begin position="37"/>
        <end position="46"/>
    </location>
</feature>
<evidence type="ECO:0000256" key="6">
    <source>
        <dbReference type="ARBA" id="ARBA00022714"/>
    </source>
</evidence>
<feature type="domain" description="Rieske" evidence="15">
    <location>
        <begin position="64"/>
        <end position="176"/>
    </location>
</feature>
<evidence type="ECO:0000313" key="17">
    <source>
        <dbReference type="Proteomes" id="UP001491310"/>
    </source>
</evidence>
<dbReference type="PROSITE" id="PS51296">
    <property type="entry name" value="RIESKE"/>
    <property type="match status" value="1"/>
</dbReference>
<dbReference type="EMBL" id="JALJOT010000007">
    <property type="protein sequence ID" value="KAK9908986.1"/>
    <property type="molecule type" value="Genomic_DNA"/>
</dbReference>
<feature type="region of interest" description="Disordered" evidence="14">
    <location>
        <begin position="252"/>
        <end position="273"/>
    </location>
</feature>
<feature type="region of interest" description="Disordered" evidence="14">
    <location>
        <begin position="32"/>
        <end position="51"/>
    </location>
</feature>
<keyword evidence="6" id="KW-0001">2Fe-2S</keyword>
<dbReference type="PANTHER" id="PTHR21266:SF32">
    <property type="entry name" value="CHOLESTEROL 7-DESATURASE NVD"/>
    <property type="match status" value="1"/>
</dbReference>
<dbReference type="InterPro" id="IPR013626">
    <property type="entry name" value="PaO"/>
</dbReference>
<keyword evidence="5" id="KW-0812">Transmembrane</keyword>
<keyword evidence="3" id="KW-0150">Chloroplast</keyword>
<evidence type="ECO:0000256" key="2">
    <source>
        <dbReference type="ARBA" id="ARBA00004370"/>
    </source>
</evidence>